<keyword evidence="3" id="KW-1185">Reference proteome</keyword>
<evidence type="ECO:0000313" key="3">
    <source>
        <dbReference type="Proteomes" id="UP000542342"/>
    </source>
</evidence>
<evidence type="ECO:0000313" key="2">
    <source>
        <dbReference type="EMBL" id="MBA2225574.1"/>
    </source>
</evidence>
<sequence length="351" mass="37726">MMPRNQTKAKGPSHARVPRWVFPTLGVIVLGVGLPLSVRAQTVAVIGTETGGVPAPDAGRVEESGVSGPKTASDPPSPLPSGKAVEPSGHLIRRKDWEARLKPVSPLPPAAEAPRWNITAAVGPPFGPGYYPSGWPYGPRVAPPWSYPGLAAGPYVGYPWGFPGYSARAGSFWSNGLSLYGPPVPVYGPIPGVFGNEDLVRQWRAVPNPGFPFGWVGIFAASPRVKNPTVRVWPALEAIGETTPGHSPSIAPSTPDAPLPGSTLPLPRPTSSAGCLTLSIRVPQPAAEVWINDYKTQQTGLERLFESPPLPEDRLYDYQVTVRWQQGGQWRQESRRVQGRPGEVLRVDFTR</sequence>
<organism evidence="2 3">
    <name type="scientific">Thermogemmata fonticola</name>
    <dbReference type="NCBI Taxonomy" id="2755323"/>
    <lineage>
        <taxon>Bacteria</taxon>
        <taxon>Pseudomonadati</taxon>
        <taxon>Planctomycetota</taxon>
        <taxon>Planctomycetia</taxon>
        <taxon>Gemmatales</taxon>
        <taxon>Gemmataceae</taxon>
        <taxon>Thermogemmata</taxon>
    </lineage>
</organism>
<comment type="caution">
    <text evidence="2">The sequence shown here is derived from an EMBL/GenBank/DDBJ whole genome shotgun (WGS) entry which is preliminary data.</text>
</comment>
<protein>
    <submittedName>
        <fullName evidence="2">TIGR03000 domain-containing protein</fullName>
    </submittedName>
</protein>
<feature type="region of interest" description="Disordered" evidence="1">
    <location>
        <begin position="49"/>
        <end position="89"/>
    </location>
</feature>
<dbReference type="InterPro" id="IPR017460">
    <property type="entry name" value="CHP03000_planctomycetes"/>
</dbReference>
<proteinExistence type="predicted"/>
<dbReference type="Proteomes" id="UP000542342">
    <property type="component" value="Unassembled WGS sequence"/>
</dbReference>
<reference evidence="2 3" key="1">
    <citation type="submission" date="2020-07" db="EMBL/GenBank/DDBJ databases">
        <title>Thermogemmata thermophila gen. nov., sp. nov., a novel moderate thermophilic planctomycete from a Kamchatka hot spring.</title>
        <authorList>
            <person name="Elcheninov A.G."/>
            <person name="Podosokorskaya O.A."/>
            <person name="Kovaleva O.L."/>
            <person name="Novikov A."/>
            <person name="Bonch-Osmolovskaya E.A."/>
            <person name="Toshchakov S.V."/>
            <person name="Kublanov I.V."/>
        </authorList>
    </citation>
    <scope>NUCLEOTIDE SEQUENCE [LARGE SCALE GENOMIC DNA]</scope>
    <source>
        <strain evidence="2 3">2918</strain>
    </source>
</reference>
<dbReference type="NCBIfam" id="TIGR03000">
    <property type="entry name" value="plancto_dom_1"/>
    <property type="match status" value="1"/>
</dbReference>
<accession>A0A7V8VCN2</accession>
<dbReference type="AlphaFoldDB" id="A0A7V8VCN2"/>
<dbReference type="EMBL" id="JACEFB010000002">
    <property type="protein sequence ID" value="MBA2225574.1"/>
    <property type="molecule type" value="Genomic_DNA"/>
</dbReference>
<gene>
    <name evidence="2" type="ORF">H0921_05285</name>
</gene>
<evidence type="ECO:0000256" key="1">
    <source>
        <dbReference type="SAM" id="MobiDB-lite"/>
    </source>
</evidence>
<dbReference type="RefSeq" id="WP_194536988.1">
    <property type="nucleotide sequence ID" value="NZ_JACEFB010000002.1"/>
</dbReference>
<name>A0A7V8VCN2_9BACT</name>